<organism evidence="1 2">
    <name type="scientific">Linum trigynum</name>
    <dbReference type="NCBI Taxonomy" id="586398"/>
    <lineage>
        <taxon>Eukaryota</taxon>
        <taxon>Viridiplantae</taxon>
        <taxon>Streptophyta</taxon>
        <taxon>Embryophyta</taxon>
        <taxon>Tracheophyta</taxon>
        <taxon>Spermatophyta</taxon>
        <taxon>Magnoliopsida</taxon>
        <taxon>eudicotyledons</taxon>
        <taxon>Gunneridae</taxon>
        <taxon>Pentapetalae</taxon>
        <taxon>rosids</taxon>
        <taxon>fabids</taxon>
        <taxon>Malpighiales</taxon>
        <taxon>Linaceae</taxon>
        <taxon>Linum</taxon>
    </lineage>
</organism>
<dbReference type="AlphaFoldDB" id="A0AAV2FDD0"/>
<accession>A0AAV2FDD0</accession>
<proteinExistence type="predicted"/>
<dbReference type="EMBL" id="OZ034819">
    <property type="protein sequence ID" value="CAL1395997.1"/>
    <property type="molecule type" value="Genomic_DNA"/>
</dbReference>
<dbReference type="Proteomes" id="UP001497516">
    <property type="component" value="Chromosome 6"/>
</dbReference>
<evidence type="ECO:0000313" key="2">
    <source>
        <dbReference type="Proteomes" id="UP001497516"/>
    </source>
</evidence>
<protein>
    <submittedName>
        <fullName evidence="1">Uncharacterized protein</fullName>
    </submittedName>
</protein>
<evidence type="ECO:0000313" key="1">
    <source>
        <dbReference type="EMBL" id="CAL1395997.1"/>
    </source>
</evidence>
<keyword evidence="2" id="KW-1185">Reference proteome</keyword>
<name>A0AAV2FDD0_9ROSI</name>
<gene>
    <name evidence="1" type="ORF">LTRI10_LOCUS36390</name>
</gene>
<reference evidence="1 2" key="1">
    <citation type="submission" date="2024-04" db="EMBL/GenBank/DDBJ databases">
        <authorList>
            <person name="Fracassetti M."/>
        </authorList>
    </citation>
    <scope>NUCLEOTIDE SEQUENCE [LARGE SCALE GENOMIC DNA]</scope>
</reference>
<sequence length="85" mass="9433">MGTRFPYGFGIWDGLWSPNGTRYPFKTGQVSRLVPLPTPTPIASNIHLSLVYAPQAEVEKECMSRVSHASPEVSLMQCSQKHDSI</sequence>